<evidence type="ECO:0000313" key="3">
    <source>
        <dbReference type="Proteomes" id="UP000242682"/>
    </source>
</evidence>
<gene>
    <name evidence="2" type="ORF">B0H99_10726</name>
</gene>
<organism evidence="2 3">
    <name type="scientific">Planomicrobium soli</name>
    <dbReference type="NCBI Taxonomy" id="1176648"/>
    <lineage>
        <taxon>Bacteria</taxon>
        <taxon>Bacillati</taxon>
        <taxon>Bacillota</taxon>
        <taxon>Bacilli</taxon>
        <taxon>Bacillales</taxon>
        <taxon>Caryophanaceae</taxon>
        <taxon>Planomicrobium</taxon>
    </lineage>
</organism>
<accession>A0A2P8GQI1</accession>
<keyword evidence="1" id="KW-1133">Transmembrane helix</keyword>
<feature type="transmembrane region" description="Helical" evidence="1">
    <location>
        <begin position="6"/>
        <end position="26"/>
    </location>
</feature>
<dbReference type="Proteomes" id="UP000242682">
    <property type="component" value="Unassembled WGS sequence"/>
</dbReference>
<dbReference type="EMBL" id="PYAT01000007">
    <property type="protein sequence ID" value="PSL36205.1"/>
    <property type="molecule type" value="Genomic_DNA"/>
</dbReference>
<name>A0A2P8GQI1_9BACL</name>
<keyword evidence="1" id="KW-0812">Transmembrane</keyword>
<reference evidence="2 3" key="1">
    <citation type="submission" date="2018-03" db="EMBL/GenBank/DDBJ databases">
        <title>Genomic Encyclopedia of Type Strains, Phase III (KMG-III): the genomes of soil and plant-associated and newly described type strains.</title>
        <authorList>
            <person name="Whitman W."/>
        </authorList>
    </citation>
    <scope>NUCLEOTIDE SEQUENCE [LARGE SCALE GENOMIC DNA]</scope>
    <source>
        <strain evidence="2 3">CGMCC 1.12259</strain>
    </source>
</reference>
<keyword evidence="3" id="KW-1185">Reference proteome</keyword>
<dbReference type="AlphaFoldDB" id="A0A2P8GQI1"/>
<dbReference type="Pfam" id="PF19754">
    <property type="entry name" value="DUF6241"/>
    <property type="match status" value="1"/>
</dbReference>
<proteinExistence type="predicted"/>
<evidence type="ECO:0000313" key="2">
    <source>
        <dbReference type="EMBL" id="PSL36205.1"/>
    </source>
</evidence>
<comment type="caution">
    <text evidence="2">The sequence shown here is derived from an EMBL/GenBank/DDBJ whole genome shotgun (WGS) entry which is preliminary data.</text>
</comment>
<dbReference type="InterPro" id="IPR046208">
    <property type="entry name" value="DUF6241"/>
</dbReference>
<sequence>MKKTLATAFISFGIIALLAVGGYLFIQHLGSNDEEPTGATEYGDSKEEPEVLETVSASLPEDMNEARLQFYLHEMTHSKVYAEDKWGAVRPMSEENIEELLAIVEASKFEKKAYYRNTLEAWQKGDFSNAVDVHNTIWHWHNGSVGKATRLMTDEEEQAYMEENF</sequence>
<keyword evidence="1" id="KW-0472">Membrane</keyword>
<dbReference type="OrthoDB" id="1932566at2"/>
<evidence type="ECO:0000256" key="1">
    <source>
        <dbReference type="SAM" id="Phobius"/>
    </source>
</evidence>
<dbReference type="RefSeq" id="WP_106533582.1">
    <property type="nucleotide sequence ID" value="NZ_PYAT01000007.1"/>
</dbReference>
<protein>
    <submittedName>
        <fullName evidence="2">Uncharacterized protein</fullName>
    </submittedName>
</protein>